<dbReference type="GO" id="GO:0043546">
    <property type="term" value="F:molybdopterin cofactor binding"/>
    <property type="evidence" value="ECO:0007669"/>
    <property type="project" value="InterPro"/>
</dbReference>
<proteinExistence type="predicted"/>
<dbReference type="InterPro" id="IPR006657">
    <property type="entry name" value="MoPterin_dinucl-bd_dom"/>
</dbReference>
<dbReference type="GO" id="GO:0046872">
    <property type="term" value="F:metal ion binding"/>
    <property type="evidence" value="ECO:0007669"/>
    <property type="project" value="UniProtKB-KW"/>
</dbReference>
<name>A0A1X1WEJ5_MYCIR</name>
<dbReference type="PANTHER" id="PTHR43105">
    <property type="entry name" value="RESPIRATORY NITRATE REDUCTASE"/>
    <property type="match status" value="1"/>
</dbReference>
<dbReference type="AlphaFoldDB" id="A0A1X1WEJ5"/>
<dbReference type="Gene3D" id="2.40.40.20">
    <property type="match status" value="1"/>
</dbReference>
<evidence type="ECO:0000313" key="8">
    <source>
        <dbReference type="EMBL" id="ORV85027.1"/>
    </source>
</evidence>
<feature type="domain" description="4Fe-4S Mo/W bis-MGD-type" evidence="6">
    <location>
        <begin position="6"/>
        <end position="62"/>
    </location>
</feature>
<dbReference type="Proteomes" id="UP001084650">
    <property type="component" value="Unassembled WGS sequence"/>
</dbReference>
<dbReference type="EMBL" id="LQPC01000044">
    <property type="protein sequence ID" value="ORV85027.1"/>
    <property type="molecule type" value="Genomic_DNA"/>
</dbReference>
<reference evidence="8 9" key="1">
    <citation type="submission" date="2016-01" db="EMBL/GenBank/DDBJ databases">
        <title>The new phylogeny of the genus Mycobacterium.</title>
        <authorList>
            <person name="Tarcisio F."/>
            <person name="Conor M."/>
            <person name="Antonella G."/>
            <person name="Elisabetta G."/>
            <person name="Giulia F.S."/>
            <person name="Sara T."/>
            <person name="Anna F."/>
            <person name="Clotilde B."/>
            <person name="Roberto B."/>
            <person name="Veronica D.S."/>
            <person name="Fabio R."/>
            <person name="Monica P."/>
            <person name="Olivier J."/>
            <person name="Enrico T."/>
            <person name="Nicola S."/>
        </authorList>
    </citation>
    <scope>NUCLEOTIDE SEQUENCE [LARGE SCALE GENOMIC DNA]</scope>
    <source>
        <strain evidence="8 9">DSM 45541</strain>
    </source>
</reference>
<keyword evidence="3" id="KW-0560">Oxidoreductase</keyword>
<evidence type="ECO:0000256" key="3">
    <source>
        <dbReference type="ARBA" id="ARBA00023002"/>
    </source>
</evidence>
<dbReference type="Pfam" id="PF01568">
    <property type="entry name" value="Molydop_binding"/>
    <property type="match status" value="1"/>
</dbReference>
<gene>
    <name evidence="8" type="ORF">AWC12_21250</name>
    <name evidence="7" type="ORF">OY187_25610</name>
</gene>
<keyword evidence="10" id="KW-1185">Reference proteome</keyword>
<dbReference type="PROSITE" id="PS51669">
    <property type="entry name" value="4FE4S_MOW_BIS_MGD"/>
    <property type="match status" value="1"/>
</dbReference>
<dbReference type="Gene3D" id="2.20.25.90">
    <property type="entry name" value="ADC-like domains"/>
    <property type="match status" value="1"/>
</dbReference>
<evidence type="ECO:0000256" key="2">
    <source>
        <dbReference type="ARBA" id="ARBA00022723"/>
    </source>
</evidence>
<dbReference type="RefSeq" id="WP_024444282.1">
    <property type="nucleotide sequence ID" value="NZ_JAPQYE010000017.1"/>
</dbReference>
<accession>A0A1X1WEJ5</accession>
<keyword evidence="2" id="KW-0479">Metal-binding</keyword>
<evidence type="ECO:0000256" key="4">
    <source>
        <dbReference type="ARBA" id="ARBA00023004"/>
    </source>
</evidence>
<dbReference type="GO" id="GO:0016020">
    <property type="term" value="C:membrane"/>
    <property type="evidence" value="ECO:0007669"/>
    <property type="project" value="TreeGrafter"/>
</dbReference>
<dbReference type="SMART" id="SM00926">
    <property type="entry name" value="Molybdop_Fe4S4"/>
    <property type="match status" value="1"/>
</dbReference>
<dbReference type="Gene3D" id="3.40.50.740">
    <property type="match status" value="1"/>
</dbReference>
<dbReference type="GO" id="GO:0051539">
    <property type="term" value="F:4 iron, 4 sulfur cluster binding"/>
    <property type="evidence" value="ECO:0007669"/>
    <property type="project" value="UniProtKB-KW"/>
</dbReference>
<dbReference type="PANTHER" id="PTHR43105:SF9">
    <property type="entry name" value="NADPH-FE(3+) OXIDOREDUCTASE SUBUNIT ALPHA"/>
    <property type="match status" value="1"/>
</dbReference>
<evidence type="ECO:0000313" key="10">
    <source>
        <dbReference type="Proteomes" id="UP001084650"/>
    </source>
</evidence>
<evidence type="ECO:0000256" key="1">
    <source>
        <dbReference type="ARBA" id="ARBA00022485"/>
    </source>
</evidence>
<dbReference type="Pfam" id="PF04879">
    <property type="entry name" value="Molybdop_Fe4S4"/>
    <property type="match status" value="1"/>
</dbReference>
<dbReference type="Proteomes" id="UP000193622">
    <property type="component" value="Unassembled WGS sequence"/>
</dbReference>
<dbReference type="EMBL" id="JAPQYE010000017">
    <property type="protein sequence ID" value="MCZ0731440.1"/>
    <property type="molecule type" value="Genomic_DNA"/>
</dbReference>
<dbReference type="InterPro" id="IPR006656">
    <property type="entry name" value="Mopterin_OxRdtase"/>
</dbReference>
<dbReference type="Gene3D" id="3.40.228.10">
    <property type="entry name" value="Dimethylsulfoxide Reductase, domain 2"/>
    <property type="match status" value="1"/>
</dbReference>
<keyword evidence="1" id="KW-0004">4Fe-4S</keyword>
<dbReference type="InterPro" id="IPR050123">
    <property type="entry name" value="Prok_molybdopt-oxidoreductase"/>
</dbReference>
<dbReference type="GO" id="GO:0016491">
    <property type="term" value="F:oxidoreductase activity"/>
    <property type="evidence" value="ECO:0007669"/>
    <property type="project" value="UniProtKB-KW"/>
</dbReference>
<protein>
    <submittedName>
        <fullName evidence="8">Molybdopterin oxidoreductase</fullName>
    </submittedName>
    <submittedName>
        <fullName evidence="7">Molybdopterin-dependent oxidoreductase</fullName>
    </submittedName>
</protein>
<evidence type="ECO:0000313" key="9">
    <source>
        <dbReference type="Proteomes" id="UP000193622"/>
    </source>
</evidence>
<keyword evidence="4" id="KW-0408">Iron</keyword>
<dbReference type="InterPro" id="IPR009010">
    <property type="entry name" value="Asp_de-COase-like_dom_sf"/>
</dbReference>
<dbReference type="InterPro" id="IPR006963">
    <property type="entry name" value="Mopterin_OxRdtase_4Fe-4S_dom"/>
</dbReference>
<organism evidence="8 9">
    <name type="scientific">Mycolicibacterium iranicum</name>
    <name type="common">Mycobacterium iranicum</name>
    <dbReference type="NCBI Taxonomy" id="912594"/>
    <lineage>
        <taxon>Bacteria</taxon>
        <taxon>Bacillati</taxon>
        <taxon>Actinomycetota</taxon>
        <taxon>Actinomycetes</taxon>
        <taxon>Mycobacteriales</taxon>
        <taxon>Mycobacteriaceae</taxon>
        <taxon>Mycolicibacterium</taxon>
    </lineage>
</organism>
<sequence length="752" mass="81516">MTDTDTDWQPTACILCECNCGIVVHVDDRRLLRIRGDKDHPASRGYTCNKALRLDHYQNNPNRLTSPMRRRPDGSYEEIDWETAISEIGAGFRAIADTYGGDKILYYGGGGQGNHLGGAYSGAFLKALGSYHRSNALAQEKTGEHWVDAHLYGNHTRGEFEYAEVSVFVGKNPWMSQSFPRARVVLNDIAKDPARSMIVIDPVLTDTAKMADFHLRVRPGTDAWCLASLAAVLVQENLCDEGFLAEHVTGVDAVREVFAEVPVDEYARRCGVDQDLIRAAARRIAAADSAAVFEDLGVQQSPNSTLCSYLNKMLWILTGNFAKRGGQHLHSSFAPLFRPGGVGRTPVTGAPIIGGLMPSNVVPEEILTDHPDRFRAMIVESSNPAHSVADSDAVRRAFAALEFSVVIDVAMTETARLAHYVLPAASQFEKAEATFFNLEFPHNTFHLRHRLMEPLPGTLPEPEIWARLTRALGVVDDAELTPLRQAARQSLAAFTEAFLTAVGANPGLGKVLPFVLYETLGPTLPEGLSGAAALWGLAQKAAMTYPEAVRRAGHRDGNALFEAILDGRSGVTFTVHDYEDDFSLISHPDRRIALEMPEMLADIRALADAPAGLTTHEFPIVLSAGERRAYTANDIIRDPSWRKRDADGALRVSPADAEALGLVDGGRARITTAAGSAEATVEISDAMLPGHASLPNGFGVDFVDANGGAVVPGVAPNALTWSSWRDAYAGTPWHKHVPARIEKADHRVGAAT</sequence>
<evidence type="ECO:0000256" key="5">
    <source>
        <dbReference type="ARBA" id="ARBA00023014"/>
    </source>
</evidence>
<reference evidence="7" key="2">
    <citation type="submission" date="2022-12" db="EMBL/GenBank/DDBJ databases">
        <title>Whole genome sequence of Mycolicibacterium iranicum strain SBH312.</title>
        <authorList>
            <person name="Jani J."/>
            <person name="Arifin Mustapha Z."/>
            <person name="Ahmed K."/>
            <person name="Kai Ling C."/>
        </authorList>
    </citation>
    <scope>NUCLEOTIDE SEQUENCE</scope>
    <source>
        <strain evidence="7">SBH312</strain>
    </source>
</reference>
<evidence type="ECO:0000259" key="6">
    <source>
        <dbReference type="PROSITE" id="PS51669"/>
    </source>
</evidence>
<dbReference type="Gene3D" id="3.30.2070.10">
    <property type="entry name" value="Formate dehydrogenase/DMSO reductase"/>
    <property type="match status" value="1"/>
</dbReference>
<dbReference type="Pfam" id="PF00384">
    <property type="entry name" value="Molybdopterin"/>
    <property type="match status" value="1"/>
</dbReference>
<evidence type="ECO:0000313" key="7">
    <source>
        <dbReference type="EMBL" id="MCZ0731440.1"/>
    </source>
</evidence>
<dbReference type="SUPFAM" id="SSF53706">
    <property type="entry name" value="Formate dehydrogenase/DMSO reductase, domains 1-3"/>
    <property type="match status" value="1"/>
</dbReference>
<comment type="caution">
    <text evidence="8">The sequence shown here is derived from an EMBL/GenBank/DDBJ whole genome shotgun (WGS) entry which is preliminary data.</text>
</comment>
<dbReference type="SUPFAM" id="SSF50692">
    <property type="entry name" value="ADC-like"/>
    <property type="match status" value="1"/>
</dbReference>
<keyword evidence="5" id="KW-0411">Iron-sulfur</keyword>